<keyword evidence="2" id="KW-1185">Reference proteome</keyword>
<organism evidence="1 2">
    <name type="scientific">Cirrhinus mrigala</name>
    <name type="common">Mrigala</name>
    <dbReference type="NCBI Taxonomy" id="683832"/>
    <lineage>
        <taxon>Eukaryota</taxon>
        <taxon>Metazoa</taxon>
        <taxon>Chordata</taxon>
        <taxon>Craniata</taxon>
        <taxon>Vertebrata</taxon>
        <taxon>Euteleostomi</taxon>
        <taxon>Actinopterygii</taxon>
        <taxon>Neopterygii</taxon>
        <taxon>Teleostei</taxon>
        <taxon>Ostariophysi</taxon>
        <taxon>Cypriniformes</taxon>
        <taxon>Cyprinidae</taxon>
        <taxon>Labeoninae</taxon>
        <taxon>Labeonini</taxon>
        <taxon>Cirrhinus</taxon>
    </lineage>
</organism>
<reference evidence="1 2" key="1">
    <citation type="submission" date="2024-05" db="EMBL/GenBank/DDBJ databases">
        <title>Genome sequencing and assembly of Indian major carp, Cirrhinus mrigala (Hamilton, 1822).</title>
        <authorList>
            <person name="Mohindra V."/>
            <person name="Chowdhury L.M."/>
            <person name="Lal K."/>
            <person name="Jena J.K."/>
        </authorList>
    </citation>
    <scope>NUCLEOTIDE SEQUENCE [LARGE SCALE GENOMIC DNA]</scope>
    <source>
        <strain evidence="1">CM1030</strain>
        <tissue evidence="1">Blood</tissue>
    </source>
</reference>
<proteinExistence type="predicted"/>
<comment type="caution">
    <text evidence="1">The sequence shown here is derived from an EMBL/GenBank/DDBJ whole genome shotgun (WGS) entry which is preliminary data.</text>
</comment>
<evidence type="ECO:0000313" key="2">
    <source>
        <dbReference type="Proteomes" id="UP001529510"/>
    </source>
</evidence>
<gene>
    <name evidence="1" type="ORF">M9458_038021</name>
</gene>
<evidence type="ECO:0000313" key="1">
    <source>
        <dbReference type="EMBL" id="KAL0166177.1"/>
    </source>
</evidence>
<sequence>TISQVSVDSSLYTRGQVLKRYVLASKGVWPHLPENAHVFADEDGDIQSYTPRGHDGSLCT</sequence>
<feature type="non-terminal residue" evidence="1">
    <location>
        <position position="60"/>
    </location>
</feature>
<feature type="non-terminal residue" evidence="1">
    <location>
        <position position="1"/>
    </location>
</feature>
<protein>
    <submittedName>
        <fullName evidence="1">Uncharacterized protein</fullName>
    </submittedName>
</protein>
<dbReference type="Proteomes" id="UP001529510">
    <property type="component" value="Unassembled WGS sequence"/>
</dbReference>
<name>A0ABD0NWP5_CIRMR</name>
<dbReference type="EMBL" id="JAMKFB020000019">
    <property type="protein sequence ID" value="KAL0166177.1"/>
    <property type="molecule type" value="Genomic_DNA"/>
</dbReference>
<accession>A0ABD0NWP5</accession>
<dbReference type="AlphaFoldDB" id="A0ABD0NWP5"/>